<evidence type="ECO:0000256" key="2">
    <source>
        <dbReference type="ARBA" id="ARBA00023125"/>
    </source>
</evidence>
<evidence type="ECO:0000256" key="3">
    <source>
        <dbReference type="ARBA" id="ARBA00023163"/>
    </source>
</evidence>
<dbReference type="EMBL" id="AJAQ01000055">
    <property type="protein sequence ID" value="EOH86261.1"/>
    <property type="molecule type" value="Genomic_DNA"/>
</dbReference>
<dbReference type="InterPro" id="IPR001867">
    <property type="entry name" value="OmpR/PhoB-type_DNA-bd"/>
</dbReference>
<evidence type="ECO:0000313" key="5">
    <source>
        <dbReference type="EMBL" id="EOH86261.1"/>
    </source>
</evidence>
<feature type="domain" description="OmpR/PhoB-type" evidence="4">
    <location>
        <begin position="121"/>
        <end position="193"/>
    </location>
</feature>
<dbReference type="Gene3D" id="1.10.10.10">
    <property type="entry name" value="Winged helix-like DNA-binding domain superfamily/Winged helix DNA-binding domain"/>
    <property type="match status" value="1"/>
</dbReference>
<reference evidence="5 6" key="1">
    <citation type="submission" date="2013-02" db="EMBL/GenBank/DDBJ databases">
        <title>The Genome Sequence of Enterococcus pallens BAA-351.</title>
        <authorList>
            <consortium name="The Broad Institute Genome Sequencing Platform"/>
            <consortium name="The Broad Institute Genome Sequencing Center for Infectious Disease"/>
            <person name="Earl A.M."/>
            <person name="Gilmore M.S."/>
            <person name="Lebreton F."/>
            <person name="Walker B."/>
            <person name="Young S.K."/>
            <person name="Zeng Q."/>
            <person name="Gargeya S."/>
            <person name="Fitzgerald M."/>
            <person name="Haas B."/>
            <person name="Abouelleil A."/>
            <person name="Alvarado L."/>
            <person name="Arachchi H.M."/>
            <person name="Berlin A.M."/>
            <person name="Chapman S.B."/>
            <person name="Dewar J."/>
            <person name="Goldberg J."/>
            <person name="Griggs A."/>
            <person name="Gujja S."/>
            <person name="Hansen M."/>
            <person name="Howarth C."/>
            <person name="Imamovic A."/>
            <person name="Larimer J."/>
            <person name="McCowan C."/>
            <person name="Murphy C."/>
            <person name="Neiman D."/>
            <person name="Pearson M."/>
            <person name="Priest M."/>
            <person name="Roberts A."/>
            <person name="Saif S."/>
            <person name="Shea T."/>
            <person name="Sisk P."/>
            <person name="Sykes S."/>
            <person name="Wortman J."/>
            <person name="Nusbaum C."/>
            <person name="Birren B."/>
        </authorList>
    </citation>
    <scope>NUCLEOTIDE SEQUENCE [LARGE SCALE GENOMIC DNA]</scope>
    <source>
        <strain evidence="5 6">ATCC BAA-351</strain>
    </source>
</reference>
<dbReference type="RefSeq" id="WP_010760201.1">
    <property type="nucleotide sequence ID" value="NZ_ASWD01000010.1"/>
</dbReference>
<accession>R2S0C1</accession>
<dbReference type="Proteomes" id="UP000013782">
    <property type="component" value="Unassembled WGS sequence"/>
</dbReference>
<dbReference type="eggNOG" id="COG0745">
    <property type="taxonomic scope" value="Bacteria"/>
</dbReference>
<organism evidence="5 6">
    <name type="scientific">Enterococcus pallens ATCC BAA-351</name>
    <dbReference type="NCBI Taxonomy" id="1158607"/>
    <lineage>
        <taxon>Bacteria</taxon>
        <taxon>Bacillati</taxon>
        <taxon>Bacillota</taxon>
        <taxon>Bacilli</taxon>
        <taxon>Lactobacillales</taxon>
        <taxon>Enterococcaceae</taxon>
        <taxon>Enterococcus</taxon>
    </lineage>
</organism>
<dbReference type="AlphaFoldDB" id="R2S0C1"/>
<dbReference type="HOGENOM" id="CLU_088180_0_0_9"/>
<evidence type="ECO:0000259" key="4">
    <source>
        <dbReference type="Pfam" id="PF00486"/>
    </source>
</evidence>
<keyword evidence="3" id="KW-0804">Transcription</keyword>
<name>R2S0C1_9ENTE</name>
<evidence type="ECO:0000313" key="6">
    <source>
        <dbReference type="Proteomes" id="UP000013782"/>
    </source>
</evidence>
<gene>
    <name evidence="5" type="ORF">UAU_05282</name>
</gene>
<keyword evidence="2" id="KW-0238">DNA-binding</keyword>
<dbReference type="PATRIC" id="fig|1158607.3.peg.5250"/>
<protein>
    <recommendedName>
        <fullName evidence="4">OmpR/PhoB-type domain-containing protein</fullName>
    </recommendedName>
</protein>
<sequence>MKILVLTKNVLAEKEIQQQLQELDHEVFCSSSLFYKLMNGQEIKAIEYIFDTVIPGVTITNLEVEKLGELIGGIQLEQVPIGLSKDQLREKLYLAEKEAKAGQADESAEQTELVQDRFMKHLSKNESILFQLLLANKGVPVSREESCRVLWECEPTNSCLSQLSSLSKRLRQKADECKVGYSIQSLWGKGYVLNAHR</sequence>
<keyword evidence="1" id="KW-0805">Transcription regulation</keyword>
<dbReference type="InterPro" id="IPR036388">
    <property type="entry name" value="WH-like_DNA-bd_sf"/>
</dbReference>
<dbReference type="SUPFAM" id="SSF46894">
    <property type="entry name" value="C-terminal effector domain of the bipartite response regulators"/>
    <property type="match status" value="1"/>
</dbReference>
<proteinExistence type="predicted"/>
<dbReference type="GO" id="GO:0000160">
    <property type="term" value="P:phosphorelay signal transduction system"/>
    <property type="evidence" value="ECO:0007669"/>
    <property type="project" value="InterPro"/>
</dbReference>
<dbReference type="GO" id="GO:0006355">
    <property type="term" value="P:regulation of DNA-templated transcription"/>
    <property type="evidence" value="ECO:0007669"/>
    <property type="project" value="InterPro"/>
</dbReference>
<keyword evidence="6" id="KW-1185">Reference proteome</keyword>
<comment type="caution">
    <text evidence="5">The sequence shown here is derived from an EMBL/GenBank/DDBJ whole genome shotgun (WGS) entry which is preliminary data.</text>
</comment>
<dbReference type="InterPro" id="IPR016032">
    <property type="entry name" value="Sig_transdc_resp-reg_C-effctor"/>
</dbReference>
<dbReference type="Pfam" id="PF00486">
    <property type="entry name" value="Trans_reg_C"/>
    <property type="match status" value="1"/>
</dbReference>
<evidence type="ECO:0000256" key="1">
    <source>
        <dbReference type="ARBA" id="ARBA00023015"/>
    </source>
</evidence>
<dbReference type="GO" id="GO:0003677">
    <property type="term" value="F:DNA binding"/>
    <property type="evidence" value="ECO:0007669"/>
    <property type="project" value="UniProtKB-KW"/>
</dbReference>